<evidence type="ECO:0000313" key="2">
    <source>
        <dbReference type="Proteomes" id="UP001172101"/>
    </source>
</evidence>
<gene>
    <name evidence="1" type="ORF">B0T26DRAFT_868263</name>
</gene>
<sequence length="293" mass="32979">MPAPSGVIDWDALHIDASRMDIDSITKKAVDEKLGYPAYVLSLTLQNEDLNSFGYFDGTDYPYSGSTEAGSWLPPLNMSLDALIPQKGLVRGLVWEMEAYDTERFSELRDVLPGILELACSDSMEESALWRHMLLLTLVRQRKSAGYWELVELVVLCALPRQLKDPGEMCSLLSGLESWIRGEGDDCWPELLSTSTWISQPPPGEPVDSRRNAQGRTCLPLAVEAPLLHWHRKVFTLLDGIEYNFGNWLVLPQRSMRFECVEELEGSCPLGEDVRQAADFLGGDRRVLPDYKL</sequence>
<name>A0AA40B3I5_9PEZI</name>
<proteinExistence type="predicted"/>
<dbReference type="AlphaFoldDB" id="A0AA40B3I5"/>
<dbReference type="GeneID" id="85331129"/>
<dbReference type="Proteomes" id="UP001172101">
    <property type="component" value="Unassembled WGS sequence"/>
</dbReference>
<protein>
    <submittedName>
        <fullName evidence="1">Uncharacterized protein</fullName>
    </submittedName>
</protein>
<reference evidence="1" key="1">
    <citation type="submission" date="2023-06" db="EMBL/GenBank/DDBJ databases">
        <title>Genome-scale phylogeny and comparative genomics of the fungal order Sordariales.</title>
        <authorList>
            <consortium name="Lawrence Berkeley National Laboratory"/>
            <person name="Hensen N."/>
            <person name="Bonometti L."/>
            <person name="Westerberg I."/>
            <person name="Brannstrom I.O."/>
            <person name="Guillou S."/>
            <person name="Cros-Aarteil S."/>
            <person name="Calhoun S."/>
            <person name="Haridas S."/>
            <person name="Kuo A."/>
            <person name="Mondo S."/>
            <person name="Pangilinan J."/>
            <person name="Riley R."/>
            <person name="LaButti K."/>
            <person name="Andreopoulos B."/>
            <person name="Lipzen A."/>
            <person name="Chen C."/>
            <person name="Yanf M."/>
            <person name="Daum C."/>
            <person name="Ng V."/>
            <person name="Clum A."/>
            <person name="Steindorff A."/>
            <person name="Ohm R."/>
            <person name="Martin F."/>
            <person name="Silar P."/>
            <person name="Natvig D."/>
            <person name="Lalanne C."/>
            <person name="Gautier V."/>
            <person name="Ament-velasquez S.L."/>
            <person name="Kruys A."/>
            <person name="Hutchinson M.I."/>
            <person name="Powell A.J."/>
            <person name="Barry K."/>
            <person name="Miller A.N."/>
            <person name="Grigoriev I.V."/>
            <person name="Debuchy R."/>
            <person name="Gladieux P."/>
            <person name="Thoren M.H."/>
            <person name="Johannesson H."/>
        </authorList>
    </citation>
    <scope>NUCLEOTIDE SEQUENCE</scope>
    <source>
        <strain evidence="1">SMH2392-1A</strain>
    </source>
</reference>
<dbReference type="EMBL" id="JAUIRO010000002">
    <property type="protein sequence ID" value="KAK0726848.1"/>
    <property type="molecule type" value="Genomic_DNA"/>
</dbReference>
<keyword evidence="2" id="KW-1185">Reference proteome</keyword>
<organism evidence="1 2">
    <name type="scientific">Lasiosphaeria miniovina</name>
    <dbReference type="NCBI Taxonomy" id="1954250"/>
    <lineage>
        <taxon>Eukaryota</taxon>
        <taxon>Fungi</taxon>
        <taxon>Dikarya</taxon>
        <taxon>Ascomycota</taxon>
        <taxon>Pezizomycotina</taxon>
        <taxon>Sordariomycetes</taxon>
        <taxon>Sordariomycetidae</taxon>
        <taxon>Sordariales</taxon>
        <taxon>Lasiosphaeriaceae</taxon>
        <taxon>Lasiosphaeria</taxon>
    </lineage>
</organism>
<accession>A0AA40B3I5</accession>
<evidence type="ECO:0000313" key="1">
    <source>
        <dbReference type="EMBL" id="KAK0726848.1"/>
    </source>
</evidence>
<comment type="caution">
    <text evidence="1">The sequence shown here is derived from an EMBL/GenBank/DDBJ whole genome shotgun (WGS) entry which is preliminary data.</text>
</comment>
<dbReference type="RefSeq" id="XP_060299704.1">
    <property type="nucleotide sequence ID" value="XM_060447859.1"/>
</dbReference>